<dbReference type="PANTHER" id="PTHR43095">
    <property type="entry name" value="SUGAR KINASE"/>
    <property type="match status" value="1"/>
</dbReference>
<dbReference type="InterPro" id="IPR043129">
    <property type="entry name" value="ATPase_NBD"/>
</dbReference>
<comment type="similarity">
    <text evidence="1 8 9">Belongs to the FGGY kinase family.</text>
</comment>
<accession>A0A2W2BTE0</accession>
<dbReference type="GO" id="GO:0005998">
    <property type="term" value="P:xylulose catabolic process"/>
    <property type="evidence" value="ECO:0007669"/>
    <property type="project" value="UniProtKB-UniRule"/>
</dbReference>
<feature type="domain" description="Carbohydrate kinase FGGY N-terminal" evidence="10">
    <location>
        <begin position="1"/>
        <end position="243"/>
    </location>
</feature>
<keyword evidence="5 8" id="KW-0418">Kinase</keyword>
<dbReference type="GO" id="GO:0042732">
    <property type="term" value="P:D-xylose metabolic process"/>
    <property type="evidence" value="ECO:0007669"/>
    <property type="project" value="UniProtKB-KW"/>
</dbReference>
<dbReference type="PIRSF" id="PIRSF000538">
    <property type="entry name" value="GlpK"/>
    <property type="match status" value="1"/>
</dbReference>
<dbReference type="CDD" id="cd07808">
    <property type="entry name" value="ASKHA_NBD_FGGY_EcXK-like"/>
    <property type="match status" value="1"/>
</dbReference>
<evidence type="ECO:0000256" key="7">
    <source>
        <dbReference type="ARBA" id="ARBA00023277"/>
    </source>
</evidence>
<gene>
    <name evidence="8 9 12" type="primary">xylB</name>
    <name evidence="12" type="ORF">DK847_13080</name>
</gene>
<dbReference type="InterPro" id="IPR006000">
    <property type="entry name" value="Xylulokinase"/>
</dbReference>
<evidence type="ECO:0000313" key="12">
    <source>
        <dbReference type="EMBL" id="PZF76716.1"/>
    </source>
</evidence>
<evidence type="ECO:0000259" key="10">
    <source>
        <dbReference type="Pfam" id="PF00370"/>
    </source>
</evidence>
<keyword evidence="2 8" id="KW-0859">Xylose metabolism</keyword>
<dbReference type="EC" id="2.7.1.17" evidence="8 9"/>
<evidence type="ECO:0000256" key="5">
    <source>
        <dbReference type="ARBA" id="ARBA00022777"/>
    </source>
</evidence>
<comment type="caution">
    <text evidence="12">The sequence shown here is derived from an EMBL/GenBank/DDBJ whole genome shotgun (WGS) entry which is preliminary data.</text>
</comment>
<feature type="active site" description="Proton acceptor" evidence="8">
    <location>
        <position position="236"/>
    </location>
</feature>
<dbReference type="InterPro" id="IPR018484">
    <property type="entry name" value="FGGY_N"/>
</dbReference>
<sequence>MYLGLDFGTSSVKGVLIDAKQKIIATASAPLKVSRPQPGWSEQNPEDWWKACNIVVKTLGKMKPKAIAAVEGIGLSGQQHGATLLGKDGRALRPCILWNDARSFRECEDIEKAEPRAREISGNIPLAGFTAPKLLWVKKHEPKVFSQVAKVLLPKDYIRFRMTGEYASDMSDSSGTYWLDCAKRDWSSKLLAAGSMSIDQMPKLYEGTDATGRLTPAVAKAWGMPKRPVVAGGGGDNAAAACGIGAVTDNAALVSIGTSGVMFVSNDQFRPNAGRAVHAFCHAVPNTWHQMGVILSAAASLEWLATVLGKPAPKLTAALGSKLTGPSAALMLPYLSGERTPVADAQIRGLIMGLGHESDHKTLTHAALDAVAFAFRDSLEALKDAGTEVKRVTAVGGGSKSELWLRIIATVLGVPVDLPAAGDVGGAFGAARLGLIAATGADYRKVLTAPKTARTIKPEPKARDAYEAHYRRYASIYPAIKEIYR</sequence>
<reference evidence="13" key="1">
    <citation type="submission" date="2018-06" db="EMBL/GenBank/DDBJ databases">
        <title>Aestuariibacter litoralis strain KCTC 52945T.</title>
        <authorList>
            <person name="Li X."/>
            <person name="Salam N."/>
            <person name="Li J.-L."/>
            <person name="Chen Y.-M."/>
            <person name="Yang Z.-W."/>
            <person name="Zhang L.-Y."/>
            <person name="Han M.-X."/>
            <person name="Xiao M."/>
            <person name="Li W.-J."/>
        </authorList>
    </citation>
    <scope>NUCLEOTIDE SEQUENCE [LARGE SCALE GENOMIC DNA]</scope>
    <source>
        <strain evidence="13">KCTC 52945</strain>
    </source>
</reference>
<evidence type="ECO:0000256" key="6">
    <source>
        <dbReference type="ARBA" id="ARBA00022840"/>
    </source>
</evidence>
<keyword evidence="3 8" id="KW-0808">Transferase</keyword>
<dbReference type="Pfam" id="PF02782">
    <property type="entry name" value="FGGY_C"/>
    <property type="match status" value="1"/>
</dbReference>
<dbReference type="GO" id="GO:0004856">
    <property type="term" value="F:D-xylulokinase activity"/>
    <property type="evidence" value="ECO:0007669"/>
    <property type="project" value="UniProtKB-UniRule"/>
</dbReference>
<dbReference type="PANTHER" id="PTHR43095:SF6">
    <property type="entry name" value="XYLULOSE KINASE"/>
    <property type="match status" value="1"/>
</dbReference>
<dbReference type="Proteomes" id="UP000248795">
    <property type="component" value="Unassembled WGS sequence"/>
</dbReference>
<keyword evidence="7 8" id="KW-0119">Carbohydrate metabolism</keyword>
<name>A0A2W2BTE0_9HYPH</name>
<dbReference type="HAMAP" id="MF_02220">
    <property type="entry name" value="XylB"/>
    <property type="match status" value="1"/>
</dbReference>
<dbReference type="InterPro" id="IPR000577">
    <property type="entry name" value="Carb_kinase_FGGY"/>
</dbReference>
<dbReference type="NCBIfam" id="TIGR01312">
    <property type="entry name" value="XylB"/>
    <property type="match status" value="1"/>
</dbReference>
<dbReference type="InterPro" id="IPR050406">
    <property type="entry name" value="FGGY_Carb_Kinase"/>
</dbReference>
<comment type="catalytic activity">
    <reaction evidence="8 9">
        <text>D-xylulose + ATP = D-xylulose 5-phosphate + ADP + H(+)</text>
        <dbReference type="Rhea" id="RHEA:10964"/>
        <dbReference type="ChEBI" id="CHEBI:15378"/>
        <dbReference type="ChEBI" id="CHEBI:17140"/>
        <dbReference type="ChEBI" id="CHEBI:30616"/>
        <dbReference type="ChEBI" id="CHEBI:57737"/>
        <dbReference type="ChEBI" id="CHEBI:456216"/>
        <dbReference type="EC" id="2.7.1.17"/>
    </reaction>
</comment>
<dbReference type="EMBL" id="QKVK01000005">
    <property type="protein sequence ID" value="PZF76716.1"/>
    <property type="molecule type" value="Genomic_DNA"/>
</dbReference>
<evidence type="ECO:0000256" key="8">
    <source>
        <dbReference type="HAMAP-Rule" id="MF_02220"/>
    </source>
</evidence>
<evidence type="ECO:0000256" key="1">
    <source>
        <dbReference type="ARBA" id="ARBA00009156"/>
    </source>
</evidence>
<proteinExistence type="inferred from homology"/>
<keyword evidence="13" id="KW-1185">Reference proteome</keyword>
<dbReference type="AlphaFoldDB" id="A0A2W2BTE0"/>
<feature type="binding site" evidence="8">
    <location>
        <begin position="79"/>
        <end position="80"/>
    </location>
    <ligand>
        <name>substrate</name>
    </ligand>
</feature>
<protein>
    <recommendedName>
        <fullName evidence="8 9">Xylulose kinase</fullName>
        <shortName evidence="8 9">Xylulokinase</shortName>
        <ecNumber evidence="8 9">2.7.1.17</ecNumber>
    </recommendedName>
</protein>
<evidence type="ECO:0000256" key="3">
    <source>
        <dbReference type="ARBA" id="ARBA00022679"/>
    </source>
</evidence>
<comment type="function">
    <text evidence="8">Catalyzes the phosphorylation of D-xylulose to D-xylulose 5-phosphate.</text>
</comment>
<evidence type="ECO:0000256" key="2">
    <source>
        <dbReference type="ARBA" id="ARBA00022629"/>
    </source>
</evidence>
<dbReference type="PROSITE" id="PS00933">
    <property type="entry name" value="FGGY_KINASES_1"/>
    <property type="match status" value="1"/>
</dbReference>
<dbReference type="InterPro" id="IPR018485">
    <property type="entry name" value="FGGY_C"/>
</dbReference>
<dbReference type="InterPro" id="IPR018483">
    <property type="entry name" value="Carb_kinase_FGGY_CS"/>
</dbReference>
<organism evidence="12 13">
    <name type="scientific">Aestuariivirga litoralis</name>
    <dbReference type="NCBI Taxonomy" id="2650924"/>
    <lineage>
        <taxon>Bacteria</taxon>
        <taxon>Pseudomonadati</taxon>
        <taxon>Pseudomonadota</taxon>
        <taxon>Alphaproteobacteria</taxon>
        <taxon>Hyphomicrobiales</taxon>
        <taxon>Aestuariivirgaceae</taxon>
        <taxon>Aestuariivirga</taxon>
    </lineage>
</organism>
<evidence type="ECO:0000256" key="9">
    <source>
        <dbReference type="RuleBase" id="RU364073"/>
    </source>
</evidence>
<evidence type="ECO:0000256" key="4">
    <source>
        <dbReference type="ARBA" id="ARBA00022741"/>
    </source>
</evidence>
<dbReference type="Pfam" id="PF00370">
    <property type="entry name" value="FGGY_N"/>
    <property type="match status" value="1"/>
</dbReference>
<dbReference type="GO" id="GO:0005524">
    <property type="term" value="F:ATP binding"/>
    <property type="evidence" value="ECO:0007669"/>
    <property type="project" value="UniProtKB-UniRule"/>
</dbReference>
<feature type="site" description="Important for activity" evidence="8">
    <location>
        <position position="6"/>
    </location>
</feature>
<keyword evidence="6 8" id="KW-0067">ATP-binding</keyword>
<dbReference type="Gene3D" id="3.30.420.40">
    <property type="match status" value="2"/>
</dbReference>
<evidence type="ECO:0000313" key="13">
    <source>
        <dbReference type="Proteomes" id="UP000248795"/>
    </source>
</evidence>
<evidence type="ECO:0000259" key="11">
    <source>
        <dbReference type="Pfam" id="PF02782"/>
    </source>
</evidence>
<keyword evidence="4 8" id="KW-0547">Nucleotide-binding</keyword>
<feature type="domain" description="Carbohydrate kinase FGGY C-terminal" evidence="11">
    <location>
        <begin position="253"/>
        <end position="438"/>
    </location>
</feature>
<dbReference type="RefSeq" id="WP_111198953.1">
    <property type="nucleotide sequence ID" value="NZ_QKVK01000005.1"/>
</dbReference>
<dbReference type="SUPFAM" id="SSF53067">
    <property type="entry name" value="Actin-like ATPase domain"/>
    <property type="match status" value="2"/>
</dbReference>